<gene>
    <name evidence="1" type="ORF">F5878DRAFT_710482</name>
</gene>
<name>A0AA38UEB5_9AGAR</name>
<protein>
    <submittedName>
        <fullName evidence="1">Uncharacterized protein</fullName>
    </submittedName>
</protein>
<reference evidence="1" key="1">
    <citation type="submission" date="2022-08" db="EMBL/GenBank/DDBJ databases">
        <authorList>
            <consortium name="DOE Joint Genome Institute"/>
            <person name="Min B."/>
            <person name="Riley R."/>
            <person name="Sierra-Patev S."/>
            <person name="Naranjo-Ortiz M."/>
            <person name="Looney B."/>
            <person name="Konkel Z."/>
            <person name="Slot J.C."/>
            <person name="Sakamoto Y."/>
            <person name="Steenwyk J.L."/>
            <person name="Rokas A."/>
            <person name="Carro J."/>
            <person name="Camarero S."/>
            <person name="Ferreira P."/>
            <person name="Molpeceres G."/>
            <person name="Ruiz-Duenas F.J."/>
            <person name="Serrano A."/>
            <person name="Henrissat B."/>
            <person name="Drula E."/>
            <person name="Hughes K.W."/>
            <person name="Mata J.L."/>
            <person name="Ishikawa N.K."/>
            <person name="Vargas-Isla R."/>
            <person name="Ushijima S."/>
            <person name="Smith C.A."/>
            <person name="Ahrendt S."/>
            <person name="Andreopoulos W."/>
            <person name="He G."/>
            <person name="Labutti K."/>
            <person name="Lipzen A."/>
            <person name="Ng V."/>
            <person name="Sandor L."/>
            <person name="Barry K."/>
            <person name="Martinez A.T."/>
            <person name="Xiao Y."/>
            <person name="Gibbons J.G."/>
            <person name="Terashima K."/>
            <person name="Hibbett D.S."/>
            <person name="Grigoriev I.V."/>
        </authorList>
    </citation>
    <scope>NUCLEOTIDE SEQUENCE</scope>
    <source>
        <strain evidence="1">TFB9207</strain>
    </source>
</reference>
<organism evidence="1 2">
    <name type="scientific">Lentinula raphanica</name>
    <dbReference type="NCBI Taxonomy" id="153919"/>
    <lineage>
        <taxon>Eukaryota</taxon>
        <taxon>Fungi</taxon>
        <taxon>Dikarya</taxon>
        <taxon>Basidiomycota</taxon>
        <taxon>Agaricomycotina</taxon>
        <taxon>Agaricomycetes</taxon>
        <taxon>Agaricomycetidae</taxon>
        <taxon>Agaricales</taxon>
        <taxon>Marasmiineae</taxon>
        <taxon>Omphalotaceae</taxon>
        <taxon>Lentinula</taxon>
    </lineage>
</organism>
<comment type="caution">
    <text evidence="1">The sequence shown here is derived from an EMBL/GenBank/DDBJ whole genome shotgun (WGS) entry which is preliminary data.</text>
</comment>
<sequence>MSVAVPPGLYTIQVTNQVTNKLAAPASAGGNVTVNTVSSQVWQITGDGTITAFSGTTGLQARTNNIPAQAGSNVVANSGSDARWIISEGKLISNSYWTAYVMTNDGTNLYWSIDGGNNILVNAKASRAQFTFTPAN</sequence>
<evidence type="ECO:0000313" key="1">
    <source>
        <dbReference type="EMBL" id="KAJ3837930.1"/>
    </source>
</evidence>
<dbReference type="Proteomes" id="UP001163846">
    <property type="component" value="Unassembled WGS sequence"/>
</dbReference>
<accession>A0AA38UEB5</accession>
<keyword evidence="2" id="KW-1185">Reference proteome</keyword>
<evidence type="ECO:0000313" key="2">
    <source>
        <dbReference type="Proteomes" id="UP001163846"/>
    </source>
</evidence>
<dbReference type="EMBL" id="MU806213">
    <property type="protein sequence ID" value="KAJ3837930.1"/>
    <property type="molecule type" value="Genomic_DNA"/>
</dbReference>
<proteinExistence type="predicted"/>
<dbReference type="AlphaFoldDB" id="A0AA38UEB5"/>